<evidence type="ECO:0000313" key="2">
    <source>
        <dbReference type="Proteomes" id="UP000728185"/>
    </source>
</evidence>
<keyword evidence="2" id="KW-1185">Reference proteome</keyword>
<accession>A0A8E0S6D5</accession>
<organism evidence="1 2">
    <name type="scientific">Fasciolopsis buskii</name>
    <dbReference type="NCBI Taxonomy" id="27845"/>
    <lineage>
        <taxon>Eukaryota</taxon>
        <taxon>Metazoa</taxon>
        <taxon>Spiralia</taxon>
        <taxon>Lophotrochozoa</taxon>
        <taxon>Platyhelminthes</taxon>
        <taxon>Trematoda</taxon>
        <taxon>Digenea</taxon>
        <taxon>Plagiorchiida</taxon>
        <taxon>Echinostomata</taxon>
        <taxon>Echinostomatoidea</taxon>
        <taxon>Fasciolidae</taxon>
        <taxon>Fasciolopsis</taxon>
    </lineage>
</organism>
<name>A0A8E0S6D5_9TREM</name>
<feature type="non-terminal residue" evidence="1">
    <location>
        <position position="1"/>
    </location>
</feature>
<protein>
    <submittedName>
        <fullName evidence="1">Uncharacterized protein</fullName>
    </submittedName>
</protein>
<sequence>NAHSYHSFDGVHVHCVCTIARTCRIKKLLDDTYMMITPPKHSYNLDLGCFSTVNSPLFTSIDLTGSTISDSVPASHCTRPSSVPSTVTANGHRDTIGFLSTRIASPLSSDPTQSPTSLDYNKDTLSTSTTTYSLATPPASCGQQTVSTLTNGNGMRQGLDTSVLQSRTPCSSLSSISSTANVLLPSAVTCYSPSSSSSSVSSPLPPSLSFSNSVVSSSSCVAASTPLLVSCLNHHSNILTTCTPSTTASHPIESTGATLTVRD</sequence>
<comment type="caution">
    <text evidence="1">The sequence shown here is derived from an EMBL/GenBank/DDBJ whole genome shotgun (WGS) entry which is preliminary data.</text>
</comment>
<reference evidence="1" key="1">
    <citation type="submission" date="2019-05" db="EMBL/GenBank/DDBJ databases">
        <title>Annotation for the trematode Fasciolopsis buski.</title>
        <authorList>
            <person name="Choi Y.-J."/>
        </authorList>
    </citation>
    <scope>NUCLEOTIDE SEQUENCE</scope>
    <source>
        <strain evidence="1">HT</strain>
        <tissue evidence="1">Whole worm</tissue>
    </source>
</reference>
<dbReference type="AlphaFoldDB" id="A0A8E0S6D5"/>
<dbReference type="EMBL" id="LUCM01000485">
    <property type="protein sequence ID" value="KAA0200496.1"/>
    <property type="molecule type" value="Genomic_DNA"/>
</dbReference>
<dbReference type="Proteomes" id="UP000728185">
    <property type="component" value="Unassembled WGS sequence"/>
</dbReference>
<evidence type="ECO:0000313" key="1">
    <source>
        <dbReference type="EMBL" id="KAA0200496.1"/>
    </source>
</evidence>
<proteinExistence type="predicted"/>
<dbReference type="OrthoDB" id="10559327at2759"/>
<gene>
    <name evidence="1" type="ORF">FBUS_04701</name>
</gene>